<dbReference type="Proteomes" id="UP000619260">
    <property type="component" value="Unassembled WGS sequence"/>
</dbReference>
<comment type="caution">
    <text evidence="2">The sequence shown here is derived from an EMBL/GenBank/DDBJ whole genome shotgun (WGS) entry which is preliminary data.</text>
</comment>
<name>A0A8J3YLE8_9ACTN</name>
<accession>A0A8J3YLE8</accession>
<proteinExistence type="predicted"/>
<keyword evidence="2" id="KW-0449">Lipoprotein</keyword>
<dbReference type="InterPro" id="IPR012347">
    <property type="entry name" value="Ferritin-like"/>
</dbReference>
<dbReference type="InterPro" id="IPR005183">
    <property type="entry name" value="DUF305_CopM-like"/>
</dbReference>
<dbReference type="Gene3D" id="1.20.1260.10">
    <property type="match status" value="1"/>
</dbReference>
<feature type="domain" description="DUF305" evidence="1">
    <location>
        <begin position="30"/>
        <end position="173"/>
    </location>
</feature>
<organism evidence="2 3">
    <name type="scientific">Virgisporangium aliadipatigenens</name>
    <dbReference type="NCBI Taxonomy" id="741659"/>
    <lineage>
        <taxon>Bacteria</taxon>
        <taxon>Bacillati</taxon>
        <taxon>Actinomycetota</taxon>
        <taxon>Actinomycetes</taxon>
        <taxon>Micromonosporales</taxon>
        <taxon>Micromonosporaceae</taxon>
        <taxon>Virgisporangium</taxon>
    </lineage>
</organism>
<dbReference type="PANTHER" id="PTHR36933">
    <property type="entry name" value="SLL0788 PROTEIN"/>
    <property type="match status" value="1"/>
</dbReference>
<evidence type="ECO:0000259" key="1">
    <source>
        <dbReference type="Pfam" id="PF03713"/>
    </source>
</evidence>
<evidence type="ECO:0000313" key="2">
    <source>
        <dbReference type="EMBL" id="GIJ46462.1"/>
    </source>
</evidence>
<dbReference type="AlphaFoldDB" id="A0A8J3YLE8"/>
<dbReference type="PANTHER" id="PTHR36933:SF1">
    <property type="entry name" value="SLL0788 PROTEIN"/>
    <property type="match status" value="1"/>
</dbReference>
<keyword evidence="3" id="KW-1185">Reference proteome</keyword>
<reference evidence="2" key="1">
    <citation type="submission" date="2021-01" db="EMBL/GenBank/DDBJ databases">
        <title>Whole genome shotgun sequence of Virgisporangium aliadipatigenens NBRC 105644.</title>
        <authorList>
            <person name="Komaki H."/>
            <person name="Tamura T."/>
        </authorList>
    </citation>
    <scope>NUCLEOTIDE SEQUENCE</scope>
    <source>
        <strain evidence="2">NBRC 105644</strain>
    </source>
</reference>
<evidence type="ECO:0000313" key="3">
    <source>
        <dbReference type="Proteomes" id="UP000619260"/>
    </source>
</evidence>
<sequence>MLPGRPGESGAVVDSDDVTAPDGSVYNQLDVTFVRMMIVHHGQAVQMATLAQGRAGNPQVLAVAERIRGAQLPEITLMKGWLEFRKLPVDDPRGGHDHTTMAGMQTPEAIRALAALSGAEFDRRFVAMMSAHHEGALKMATDVLKVGKNQQIDELATSIVAEQSIEIARMREIVSG</sequence>
<dbReference type="EMBL" id="BOPF01000010">
    <property type="protein sequence ID" value="GIJ46462.1"/>
    <property type="molecule type" value="Genomic_DNA"/>
</dbReference>
<dbReference type="Pfam" id="PF03713">
    <property type="entry name" value="DUF305"/>
    <property type="match status" value="1"/>
</dbReference>
<gene>
    <name evidence="2" type="ORF">Val02_33480</name>
</gene>
<protein>
    <submittedName>
        <fullName evidence="2">Lipoprotein</fullName>
    </submittedName>
</protein>